<name>A0A6A4HME0_9AGAR</name>
<feature type="region of interest" description="Disordered" evidence="1">
    <location>
        <begin position="297"/>
        <end position="364"/>
    </location>
</feature>
<feature type="compositionally biased region" description="Basic and acidic residues" evidence="1">
    <location>
        <begin position="304"/>
        <end position="321"/>
    </location>
</feature>
<evidence type="ECO:0000256" key="1">
    <source>
        <dbReference type="SAM" id="MobiDB-lite"/>
    </source>
</evidence>
<feature type="compositionally biased region" description="Low complexity" evidence="1">
    <location>
        <begin position="55"/>
        <end position="77"/>
    </location>
</feature>
<protein>
    <recommendedName>
        <fullName evidence="2">DUF7330 domain-containing protein</fullName>
    </recommendedName>
</protein>
<proteinExistence type="predicted"/>
<feature type="compositionally biased region" description="Basic residues" evidence="1">
    <location>
        <begin position="322"/>
        <end position="344"/>
    </location>
</feature>
<evidence type="ECO:0000313" key="3">
    <source>
        <dbReference type="EMBL" id="KAE9398771.1"/>
    </source>
</evidence>
<gene>
    <name evidence="3" type="ORF">BT96DRAFT_720964</name>
</gene>
<dbReference type="Pfam" id="PF24016">
    <property type="entry name" value="DUF7330"/>
    <property type="match status" value="1"/>
</dbReference>
<evidence type="ECO:0000313" key="4">
    <source>
        <dbReference type="Proteomes" id="UP000799118"/>
    </source>
</evidence>
<dbReference type="OrthoDB" id="2593559at2759"/>
<feature type="domain" description="DUF7330" evidence="2">
    <location>
        <begin position="95"/>
        <end position="285"/>
    </location>
</feature>
<dbReference type="Proteomes" id="UP000799118">
    <property type="component" value="Unassembled WGS sequence"/>
</dbReference>
<feature type="compositionally biased region" description="Basic residues" evidence="1">
    <location>
        <begin position="17"/>
        <end position="30"/>
    </location>
</feature>
<keyword evidence="4" id="KW-1185">Reference proteome</keyword>
<feature type="region of interest" description="Disordered" evidence="1">
    <location>
        <begin position="1"/>
        <end position="77"/>
    </location>
</feature>
<accession>A0A6A4HME0</accession>
<reference evidence="3" key="1">
    <citation type="journal article" date="2019" name="Environ. Microbiol.">
        <title>Fungal ecological strategies reflected in gene transcription - a case study of two litter decomposers.</title>
        <authorList>
            <person name="Barbi F."/>
            <person name="Kohler A."/>
            <person name="Barry K."/>
            <person name="Baskaran P."/>
            <person name="Daum C."/>
            <person name="Fauchery L."/>
            <person name="Ihrmark K."/>
            <person name="Kuo A."/>
            <person name="LaButti K."/>
            <person name="Lipzen A."/>
            <person name="Morin E."/>
            <person name="Grigoriev I.V."/>
            <person name="Henrissat B."/>
            <person name="Lindahl B."/>
            <person name="Martin F."/>
        </authorList>
    </citation>
    <scope>NUCLEOTIDE SEQUENCE</scope>
    <source>
        <strain evidence="3">JB14</strain>
    </source>
</reference>
<dbReference type="EMBL" id="ML769478">
    <property type="protein sequence ID" value="KAE9398771.1"/>
    <property type="molecule type" value="Genomic_DNA"/>
</dbReference>
<sequence>MLLLTEKADHQSSLKAGLKRSLRISGKHARQVPTEGEELPPSYEEEFPATRSELSSAITPTSDSPDSPSSSSYPPTTLTEATNAFTVSHSARAVNNVSISQPFGTIECKYIIDPTLKFPGSPNRFKRREPNIKLRTSVGTIDADLEVVSPEDPQEEVPRVLIDVASKMGTINVKLRRTVARPVVRLLVTSHAGTTTIRIPRSFQGFILAFTKLGRLSLEPPLKASASVLKSELKFTCLFVGDSSVLKDAETKFSWHGIWNGDGGWKGDEIMLQTSVGNMDVGFVEDCAVCFSTEHASGQCPSASEHDDATTRENGEESTRDGRRRGRGGRRGHGGRGTGSRRGRGGLSRNSSSSSSSSSSPSVG</sequence>
<feature type="compositionally biased region" description="Low complexity" evidence="1">
    <location>
        <begin position="347"/>
        <end position="364"/>
    </location>
</feature>
<feature type="compositionally biased region" description="Acidic residues" evidence="1">
    <location>
        <begin position="35"/>
        <end position="47"/>
    </location>
</feature>
<feature type="compositionally biased region" description="Basic and acidic residues" evidence="1">
    <location>
        <begin position="1"/>
        <end position="12"/>
    </location>
</feature>
<dbReference type="AlphaFoldDB" id="A0A6A4HME0"/>
<organism evidence="3 4">
    <name type="scientific">Gymnopus androsaceus JB14</name>
    <dbReference type="NCBI Taxonomy" id="1447944"/>
    <lineage>
        <taxon>Eukaryota</taxon>
        <taxon>Fungi</taxon>
        <taxon>Dikarya</taxon>
        <taxon>Basidiomycota</taxon>
        <taxon>Agaricomycotina</taxon>
        <taxon>Agaricomycetes</taxon>
        <taxon>Agaricomycetidae</taxon>
        <taxon>Agaricales</taxon>
        <taxon>Marasmiineae</taxon>
        <taxon>Omphalotaceae</taxon>
        <taxon>Gymnopus</taxon>
    </lineage>
</organism>
<evidence type="ECO:0000259" key="2">
    <source>
        <dbReference type="Pfam" id="PF24016"/>
    </source>
</evidence>
<dbReference type="InterPro" id="IPR055754">
    <property type="entry name" value="DUF7330"/>
</dbReference>